<evidence type="ECO:0000313" key="4">
    <source>
        <dbReference type="EMBL" id="PVU84631.1"/>
    </source>
</evidence>
<evidence type="ECO:0000256" key="2">
    <source>
        <dbReference type="ARBA" id="ARBA00022679"/>
    </source>
</evidence>
<dbReference type="PANTHER" id="PTHR31121">
    <property type="entry name" value="ALPHA-1,2 MANNOSYLTRANSFERASE KTR1"/>
    <property type="match status" value="1"/>
</dbReference>
<dbReference type="Pfam" id="PF01793">
    <property type="entry name" value="Glyco_transf_15"/>
    <property type="match status" value="1"/>
</dbReference>
<keyword evidence="3" id="KW-0472">Membrane</keyword>
<comment type="similarity">
    <text evidence="1">Belongs to the glycosyltransferase 15 family.</text>
</comment>
<dbReference type="OrthoDB" id="439943at2759"/>
<keyword evidence="2" id="KW-0808">Transferase</keyword>
<evidence type="ECO:0000256" key="1">
    <source>
        <dbReference type="ARBA" id="ARBA00007677"/>
    </source>
</evidence>
<evidence type="ECO:0000313" key="5">
    <source>
        <dbReference type="Proteomes" id="UP000245699"/>
    </source>
</evidence>
<comment type="caution">
    <text evidence="4">The sequence shown here is derived from an EMBL/GenBank/DDBJ whole genome shotgun (WGS) entry which is preliminary data.</text>
</comment>
<dbReference type="GO" id="GO:0000026">
    <property type="term" value="F:alpha-1,2-mannosyltransferase activity"/>
    <property type="evidence" value="ECO:0007669"/>
    <property type="project" value="TreeGrafter"/>
</dbReference>
<name>A0A2T9XX15_9FUNG</name>
<dbReference type="FunFam" id="3.90.550.10:FF:000051">
    <property type="entry name" value="Alpha-1,2-mannosyltransferase (Ktr4)"/>
    <property type="match status" value="1"/>
</dbReference>
<dbReference type="InterPro" id="IPR002685">
    <property type="entry name" value="Glyco_trans_15"/>
</dbReference>
<dbReference type="GO" id="GO:0005794">
    <property type="term" value="C:Golgi apparatus"/>
    <property type="evidence" value="ECO:0007669"/>
    <property type="project" value="TreeGrafter"/>
</dbReference>
<proteinExistence type="inferred from homology"/>
<dbReference type="AlphaFoldDB" id="A0A2T9XX15"/>
<dbReference type="EMBL" id="MBFT01001259">
    <property type="protein sequence ID" value="PVU84631.1"/>
    <property type="molecule type" value="Genomic_DNA"/>
</dbReference>
<sequence length="540" mass="64183">MVAFTITSTTLLLCVCIYLSITYFILTKSFFLEQFNLKGPKYYKNHFRINRITQELLDDLPDELNESTYQSPIKNVFNEDYYPLNHPLGHKNTFSLSKTTKDDIPSNNQYSDIYYNPLFSRLDNWPNIRPENLKNYIQILENTSYINNHTRWKDEIAPWVWHYRGSNEDSFKISDNRVKAAIVILVRNSELKNMVYTIKQFEARFNSRYMYPYVFLNDVPFTSKFMNAIAEHTKNNVTFALLPKDHWETPSFVDKKIFDQSRKQLESIGVAYGGLESYRHMCRFYSGFFHKHPVLQDIEYYWRIEPGVDYLCDLNYDPFRFMKDNKKVYAFVISIKEIPTTIPSLWEHTLRFAVQNNITSNFFKFFAGRDSQYNLCHFWSNFEIASFDFLRSTNYENYFNYLDSTKNFFYERWGDAPVHSLAAGLFLNYEDIHFFNDIGYTHDGCTHCTQYNETDKNETPKNLTTPDLDSSGTCPCPPNVQSIDNAPFSCLQRFKTYKPIVWTNKSFSKALNTVITNKRYKSYKMLYIHQDQRRWIDLSL</sequence>
<organism evidence="4 5">
    <name type="scientific">Furculomyces boomerangus</name>
    <dbReference type="NCBI Taxonomy" id="61424"/>
    <lineage>
        <taxon>Eukaryota</taxon>
        <taxon>Fungi</taxon>
        <taxon>Fungi incertae sedis</taxon>
        <taxon>Zoopagomycota</taxon>
        <taxon>Kickxellomycotina</taxon>
        <taxon>Harpellomycetes</taxon>
        <taxon>Harpellales</taxon>
        <taxon>Harpellaceae</taxon>
        <taxon>Furculomyces</taxon>
    </lineage>
</organism>
<keyword evidence="3" id="KW-1133">Transmembrane helix</keyword>
<dbReference type="GO" id="GO:0000032">
    <property type="term" value="P:cell wall mannoprotein biosynthetic process"/>
    <property type="evidence" value="ECO:0007669"/>
    <property type="project" value="TreeGrafter"/>
</dbReference>
<dbReference type="InterPro" id="IPR029044">
    <property type="entry name" value="Nucleotide-diphossugar_trans"/>
</dbReference>
<dbReference type="GO" id="GO:0006487">
    <property type="term" value="P:protein N-linked glycosylation"/>
    <property type="evidence" value="ECO:0007669"/>
    <property type="project" value="TreeGrafter"/>
</dbReference>
<dbReference type="Gene3D" id="3.90.550.10">
    <property type="entry name" value="Spore Coat Polysaccharide Biosynthesis Protein SpsA, Chain A"/>
    <property type="match status" value="1"/>
</dbReference>
<evidence type="ECO:0000256" key="3">
    <source>
        <dbReference type="SAM" id="Phobius"/>
    </source>
</evidence>
<dbReference type="GO" id="GO:0016020">
    <property type="term" value="C:membrane"/>
    <property type="evidence" value="ECO:0007669"/>
    <property type="project" value="InterPro"/>
</dbReference>
<protein>
    <submittedName>
        <fullName evidence="4">Uncharacterized protein</fullName>
    </submittedName>
</protein>
<reference evidence="4 5" key="1">
    <citation type="journal article" date="2018" name="MBio">
        <title>Comparative Genomics Reveals the Core Gene Toolbox for the Fungus-Insect Symbiosis.</title>
        <authorList>
            <person name="Wang Y."/>
            <person name="Stata M."/>
            <person name="Wang W."/>
            <person name="Stajich J.E."/>
            <person name="White M.M."/>
            <person name="Moncalvo J.M."/>
        </authorList>
    </citation>
    <scope>NUCLEOTIDE SEQUENCE [LARGE SCALE GENOMIC DNA]</scope>
    <source>
        <strain evidence="4 5">AUS-77-4</strain>
    </source>
</reference>
<accession>A0A2T9XX15</accession>
<keyword evidence="5" id="KW-1185">Reference proteome</keyword>
<dbReference type="STRING" id="61424.A0A2T9XX15"/>
<feature type="transmembrane region" description="Helical" evidence="3">
    <location>
        <begin position="6"/>
        <end position="26"/>
    </location>
</feature>
<dbReference type="Proteomes" id="UP000245699">
    <property type="component" value="Unassembled WGS sequence"/>
</dbReference>
<dbReference type="SUPFAM" id="SSF53448">
    <property type="entry name" value="Nucleotide-diphospho-sugar transferases"/>
    <property type="match status" value="1"/>
</dbReference>
<dbReference type="PANTHER" id="PTHR31121:SF6">
    <property type="entry name" value="ALPHA-1,2 MANNOSYLTRANSFERASE KTR1"/>
    <property type="match status" value="1"/>
</dbReference>
<gene>
    <name evidence="4" type="ORF">BB559_007510</name>
</gene>
<keyword evidence="3" id="KW-0812">Transmembrane</keyword>